<comment type="caution">
    <text evidence="1">The sequence shown here is derived from an EMBL/GenBank/DDBJ whole genome shotgun (WGS) entry which is preliminary data.</text>
</comment>
<name>A0AAV3Y1W0_9GAST</name>
<accession>A0AAV3Y1W0</accession>
<reference evidence="1 2" key="1">
    <citation type="journal article" date="2021" name="Elife">
        <title>Chloroplast acquisition without the gene transfer in kleptoplastic sea slugs, Plakobranchus ocellatus.</title>
        <authorList>
            <person name="Maeda T."/>
            <person name="Takahashi S."/>
            <person name="Yoshida T."/>
            <person name="Shimamura S."/>
            <person name="Takaki Y."/>
            <person name="Nagai Y."/>
            <person name="Toyoda A."/>
            <person name="Suzuki Y."/>
            <person name="Arimoto A."/>
            <person name="Ishii H."/>
            <person name="Satoh N."/>
            <person name="Nishiyama T."/>
            <person name="Hasebe M."/>
            <person name="Maruyama T."/>
            <person name="Minagawa J."/>
            <person name="Obokata J."/>
            <person name="Shigenobu S."/>
        </authorList>
    </citation>
    <scope>NUCLEOTIDE SEQUENCE [LARGE SCALE GENOMIC DNA]</scope>
</reference>
<evidence type="ECO:0000313" key="2">
    <source>
        <dbReference type="Proteomes" id="UP000735302"/>
    </source>
</evidence>
<dbReference type="AlphaFoldDB" id="A0AAV3Y1W0"/>
<dbReference type="EMBL" id="BLXT01000403">
    <property type="protein sequence ID" value="GFN76622.1"/>
    <property type="molecule type" value="Genomic_DNA"/>
</dbReference>
<gene>
    <name evidence="1" type="ORF">PoB_000312800</name>
</gene>
<organism evidence="1 2">
    <name type="scientific">Plakobranchus ocellatus</name>
    <dbReference type="NCBI Taxonomy" id="259542"/>
    <lineage>
        <taxon>Eukaryota</taxon>
        <taxon>Metazoa</taxon>
        <taxon>Spiralia</taxon>
        <taxon>Lophotrochozoa</taxon>
        <taxon>Mollusca</taxon>
        <taxon>Gastropoda</taxon>
        <taxon>Heterobranchia</taxon>
        <taxon>Euthyneura</taxon>
        <taxon>Panpulmonata</taxon>
        <taxon>Sacoglossa</taxon>
        <taxon>Placobranchoidea</taxon>
        <taxon>Plakobranchidae</taxon>
        <taxon>Plakobranchus</taxon>
    </lineage>
</organism>
<dbReference type="Proteomes" id="UP000735302">
    <property type="component" value="Unassembled WGS sequence"/>
</dbReference>
<proteinExistence type="predicted"/>
<evidence type="ECO:0000313" key="1">
    <source>
        <dbReference type="EMBL" id="GFN76622.1"/>
    </source>
</evidence>
<protein>
    <submittedName>
        <fullName evidence="1">Uncharacterized protein</fullName>
    </submittedName>
</protein>
<keyword evidence="2" id="KW-1185">Reference proteome</keyword>
<sequence>MLIIKNVDGDVDISSMQVKYPLDPGFTDLTSSLTGTNEGQHIAKQHVTEKNLREYVYHGQWWHQQTKETLMEHHIVLYDGTVMSPGFTEIVSDETKSLLELQTIAVPEEFSRIHCTNLSKSGKKDILKKSYDAQCQTGL</sequence>